<evidence type="ECO:0000313" key="2">
    <source>
        <dbReference type="Proteomes" id="UP001152519"/>
    </source>
</evidence>
<protein>
    <submittedName>
        <fullName evidence="1">Uncharacterized protein</fullName>
    </submittedName>
</protein>
<evidence type="ECO:0000313" key="1">
    <source>
        <dbReference type="EMBL" id="CAG6398483.1"/>
    </source>
</evidence>
<comment type="caution">
    <text evidence="1">The sequence shown here is derived from an EMBL/GenBank/DDBJ whole genome shotgun (WGS) entry which is preliminary data.</text>
</comment>
<name>A0A9W4DXV9_9ACTN</name>
<sequence length="208" mass="23434">MSGRGFRDLSFCGTGETFDPVLVIAVERAGMLVAEFLEEEGALLRFLGQHVTTISRGRDHPAVVRARTGFVAVDRRLPREPGEGLVLRHVESHGKSHRHPAVRGSELQYRLIAQDLDLIFGRKVARPVLGLDEQLPHHFRRRLHVDIVERVESRRFRVVPLGPIHLVVHPLFFLPERVGENASMRQLLSEVFGRTARSPGRAQVASRS</sequence>
<reference evidence="1" key="1">
    <citation type="submission" date="2021-05" db="EMBL/GenBank/DDBJ databases">
        <authorList>
            <person name="Arsene-Ploetze F."/>
        </authorList>
    </citation>
    <scope>NUCLEOTIDE SEQUENCE</scope>
    <source>
        <strain evidence="1">DSM 42138</strain>
    </source>
</reference>
<dbReference type="Proteomes" id="UP001152519">
    <property type="component" value="Unassembled WGS sequence"/>
</dbReference>
<dbReference type="EMBL" id="CAJSLV010000103">
    <property type="protein sequence ID" value="CAG6398483.1"/>
    <property type="molecule type" value="Genomic_DNA"/>
</dbReference>
<organism evidence="1 2">
    <name type="scientific">Actinacidiphila cocklensis</name>
    <dbReference type="NCBI Taxonomy" id="887465"/>
    <lineage>
        <taxon>Bacteria</taxon>
        <taxon>Bacillati</taxon>
        <taxon>Actinomycetota</taxon>
        <taxon>Actinomycetes</taxon>
        <taxon>Kitasatosporales</taxon>
        <taxon>Streptomycetaceae</taxon>
        <taxon>Actinacidiphila</taxon>
    </lineage>
</organism>
<gene>
    <name evidence="1" type="ORF">SCOCK_70167</name>
</gene>
<dbReference type="AlphaFoldDB" id="A0A9W4DXV9"/>
<accession>A0A9W4DXV9</accession>
<keyword evidence="2" id="KW-1185">Reference proteome</keyword>
<proteinExistence type="predicted"/>